<comment type="catalytic activity">
    <reaction evidence="9 10">
        <text>(R)-pantoate + NADP(+) = 2-dehydropantoate + NADPH + H(+)</text>
        <dbReference type="Rhea" id="RHEA:16233"/>
        <dbReference type="ChEBI" id="CHEBI:11561"/>
        <dbReference type="ChEBI" id="CHEBI:15378"/>
        <dbReference type="ChEBI" id="CHEBI:15980"/>
        <dbReference type="ChEBI" id="CHEBI:57783"/>
        <dbReference type="ChEBI" id="CHEBI:58349"/>
        <dbReference type="EC" id="1.1.1.169"/>
    </reaction>
</comment>
<dbReference type="KEGG" id="bav:BAV0218"/>
<dbReference type="InterPro" id="IPR036291">
    <property type="entry name" value="NAD(P)-bd_dom_sf"/>
</dbReference>
<dbReference type="AlphaFoldDB" id="Q2L0G9"/>
<dbReference type="STRING" id="360910.BAV0218"/>
<dbReference type="Proteomes" id="UP000001977">
    <property type="component" value="Chromosome"/>
</dbReference>
<dbReference type="InterPro" id="IPR013328">
    <property type="entry name" value="6PGD_dom2"/>
</dbReference>
<keyword evidence="14" id="KW-1185">Reference proteome</keyword>
<dbReference type="Pfam" id="PF08546">
    <property type="entry name" value="ApbA_C"/>
    <property type="match status" value="1"/>
</dbReference>
<reference evidence="13 14" key="1">
    <citation type="journal article" date="2006" name="J. Bacteriol.">
        <title>Comparison of the genome sequence of the poultry pathogen Bordetella avium with those of B. bronchiseptica, B. pertussis, and B. parapertussis reveals extensive diversity in surface structures associated with host interaction.</title>
        <authorList>
            <person name="Sebaihia M."/>
            <person name="Preston A."/>
            <person name="Maskell D.J."/>
            <person name="Kuzmiak H."/>
            <person name="Connell T.D."/>
            <person name="King N.D."/>
            <person name="Orndorff P.E."/>
            <person name="Miyamoto D.M."/>
            <person name="Thomson N.R."/>
            <person name="Harris D."/>
            <person name="Goble A."/>
            <person name="Lord A."/>
            <person name="Murphy L."/>
            <person name="Quail M.A."/>
            <person name="Rutter S."/>
            <person name="Squares R."/>
            <person name="Squares S."/>
            <person name="Woodward J."/>
            <person name="Parkhill J."/>
            <person name="Temple L.M."/>
        </authorList>
    </citation>
    <scope>NUCLEOTIDE SEQUENCE [LARGE SCALE GENOMIC DNA]</scope>
    <source>
        <strain evidence="13 14">197N</strain>
    </source>
</reference>
<feature type="domain" description="Ketopantoate reductase N-terminal" evidence="11">
    <location>
        <begin position="4"/>
        <end position="165"/>
    </location>
</feature>
<comment type="pathway">
    <text evidence="1 10">Cofactor biosynthesis; (R)-pantothenate biosynthesis; (R)-pantoate from 3-methyl-2-oxobutanoate: step 2/2.</text>
</comment>
<name>Q2L0G9_BORA1</name>
<evidence type="ECO:0000256" key="4">
    <source>
        <dbReference type="ARBA" id="ARBA00019465"/>
    </source>
</evidence>
<protein>
    <recommendedName>
        <fullName evidence="4 10">2-dehydropantoate 2-reductase</fullName>
        <ecNumber evidence="3 10">1.1.1.169</ecNumber>
    </recommendedName>
    <alternativeName>
        <fullName evidence="8 10">Ketopantoate reductase</fullName>
    </alternativeName>
</protein>
<dbReference type="eggNOG" id="COG1893">
    <property type="taxonomic scope" value="Bacteria"/>
</dbReference>
<dbReference type="GO" id="GO:0015940">
    <property type="term" value="P:pantothenate biosynthetic process"/>
    <property type="evidence" value="ECO:0007669"/>
    <property type="project" value="UniProtKB-UniPathway"/>
</dbReference>
<proteinExistence type="inferred from homology"/>
<dbReference type="FunFam" id="1.10.1040.10:FF:000017">
    <property type="entry name" value="2-dehydropantoate 2-reductase"/>
    <property type="match status" value="1"/>
</dbReference>
<dbReference type="InterPro" id="IPR051402">
    <property type="entry name" value="KPR-Related"/>
</dbReference>
<gene>
    <name evidence="13" type="ordered locus">BAV0218</name>
</gene>
<dbReference type="Gene3D" id="3.40.50.720">
    <property type="entry name" value="NAD(P)-binding Rossmann-like Domain"/>
    <property type="match status" value="1"/>
</dbReference>
<organism evidence="13 14">
    <name type="scientific">Bordetella avium (strain 197N)</name>
    <dbReference type="NCBI Taxonomy" id="360910"/>
    <lineage>
        <taxon>Bacteria</taxon>
        <taxon>Pseudomonadati</taxon>
        <taxon>Pseudomonadota</taxon>
        <taxon>Betaproteobacteria</taxon>
        <taxon>Burkholderiales</taxon>
        <taxon>Alcaligenaceae</taxon>
        <taxon>Bordetella</taxon>
    </lineage>
</organism>
<evidence type="ECO:0000256" key="6">
    <source>
        <dbReference type="ARBA" id="ARBA00022857"/>
    </source>
</evidence>
<keyword evidence="7 10" id="KW-0560">Oxidoreductase</keyword>
<dbReference type="Pfam" id="PF02558">
    <property type="entry name" value="ApbA"/>
    <property type="match status" value="1"/>
</dbReference>
<dbReference type="InterPro" id="IPR003710">
    <property type="entry name" value="ApbA"/>
</dbReference>
<dbReference type="InterPro" id="IPR013332">
    <property type="entry name" value="KPR_N"/>
</dbReference>
<evidence type="ECO:0000256" key="9">
    <source>
        <dbReference type="ARBA" id="ARBA00048793"/>
    </source>
</evidence>
<comment type="function">
    <text evidence="10">Catalyzes the NADPH-dependent reduction of ketopantoate into pantoic acid.</text>
</comment>
<dbReference type="Gene3D" id="1.10.1040.10">
    <property type="entry name" value="N-(1-d-carboxylethyl)-l-norvaline Dehydrogenase, domain 2"/>
    <property type="match status" value="1"/>
</dbReference>
<dbReference type="SUPFAM" id="SSF48179">
    <property type="entry name" value="6-phosphogluconate dehydrogenase C-terminal domain-like"/>
    <property type="match status" value="1"/>
</dbReference>
<sequence length="322" mass="34655">MDRILIVGAGAVGSTLAWHLAGTRASVALLARGERAEILERQGLTLWRDGQDMGRRHLPILTQPQGSWDAILLCVKQYDLPQALRTFTALGDAPLIPLINGIPWWLLQRHPRLRGQSGWGEFYASFPAVALSRVLGSVVYIPARMRDAANVEQGGRDALALGEIDGLPRARTEALAATLNAGGLQCKVSQHIEADIWNKLLGNATFNPVSALANATMQQMLTHADLRQLCARLIAELMAVGAALGYQEAQGVEGRLRQAESAGHARTSMLQDASAGRPLESEALVGIVTRIAAHLHIPTPILDSIWALLHSRFPLPSGQPGS</sequence>
<keyword evidence="6 10" id="KW-0521">NADP</keyword>
<dbReference type="EC" id="1.1.1.169" evidence="3 10"/>
<evidence type="ECO:0000256" key="8">
    <source>
        <dbReference type="ARBA" id="ARBA00032024"/>
    </source>
</evidence>
<dbReference type="HOGENOM" id="CLU_031468_6_1_4"/>
<evidence type="ECO:0000259" key="11">
    <source>
        <dbReference type="Pfam" id="PF02558"/>
    </source>
</evidence>
<accession>Q2L0G9</accession>
<evidence type="ECO:0000256" key="10">
    <source>
        <dbReference type="RuleBase" id="RU362068"/>
    </source>
</evidence>
<dbReference type="OrthoDB" id="9796561at2"/>
<dbReference type="GO" id="GO:0005737">
    <property type="term" value="C:cytoplasm"/>
    <property type="evidence" value="ECO:0007669"/>
    <property type="project" value="TreeGrafter"/>
</dbReference>
<evidence type="ECO:0000256" key="3">
    <source>
        <dbReference type="ARBA" id="ARBA00013014"/>
    </source>
</evidence>
<dbReference type="NCBIfam" id="TIGR00745">
    <property type="entry name" value="apbA_panE"/>
    <property type="match status" value="1"/>
</dbReference>
<dbReference type="SUPFAM" id="SSF51735">
    <property type="entry name" value="NAD(P)-binding Rossmann-fold domains"/>
    <property type="match status" value="1"/>
</dbReference>
<evidence type="ECO:0000256" key="7">
    <source>
        <dbReference type="ARBA" id="ARBA00023002"/>
    </source>
</evidence>
<keyword evidence="5 10" id="KW-0566">Pantothenate biosynthesis</keyword>
<dbReference type="NCBIfam" id="NF005089">
    <property type="entry name" value="PRK06522.1-4"/>
    <property type="match status" value="1"/>
</dbReference>
<dbReference type="InterPro" id="IPR008927">
    <property type="entry name" value="6-PGluconate_DH-like_C_sf"/>
</dbReference>
<dbReference type="InterPro" id="IPR013752">
    <property type="entry name" value="KPA_reductase"/>
</dbReference>
<dbReference type="PANTHER" id="PTHR21708">
    <property type="entry name" value="PROBABLE 2-DEHYDROPANTOATE 2-REDUCTASE"/>
    <property type="match status" value="1"/>
</dbReference>
<dbReference type="GO" id="GO:0008677">
    <property type="term" value="F:2-dehydropantoate 2-reductase activity"/>
    <property type="evidence" value="ECO:0007669"/>
    <property type="project" value="UniProtKB-EC"/>
</dbReference>
<dbReference type="UniPathway" id="UPA00028">
    <property type="reaction ID" value="UER00004"/>
</dbReference>
<evidence type="ECO:0000313" key="13">
    <source>
        <dbReference type="EMBL" id="CAJ47823.1"/>
    </source>
</evidence>
<evidence type="ECO:0000256" key="5">
    <source>
        <dbReference type="ARBA" id="ARBA00022655"/>
    </source>
</evidence>
<evidence type="ECO:0000256" key="1">
    <source>
        <dbReference type="ARBA" id="ARBA00004994"/>
    </source>
</evidence>
<dbReference type="RefSeq" id="WP_012415921.1">
    <property type="nucleotide sequence ID" value="NC_010645.1"/>
</dbReference>
<evidence type="ECO:0000313" key="14">
    <source>
        <dbReference type="Proteomes" id="UP000001977"/>
    </source>
</evidence>
<evidence type="ECO:0000259" key="12">
    <source>
        <dbReference type="Pfam" id="PF08546"/>
    </source>
</evidence>
<feature type="domain" description="Ketopantoate reductase C-terminal" evidence="12">
    <location>
        <begin position="192"/>
        <end position="311"/>
    </location>
</feature>
<dbReference type="PANTHER" id="PTHR21708:SF26">
    <property type="entry name" value="2-DEHYDROPANTOATE 2-REDUCTASE"/>
    <property type="match status" value="1"/>
</dbReference>
<dbReference type="EMBL" id="AM167904">
    <property type="protein sequence ID" value="CAJ47823.1"/>
    <property type="molecule type" value="Genomic_DNA"/>
</dbReference>
<comment type="similarity">
    <text evidence="2 10">Belongs to the ketopantoate reductase family.</text>
</comment>
<evidence type="ECO:0000256" key="2">
    <source>
        <dbReference type="ARBA" id="ARBA00007870"/>
    </source>
</evidence>